<dbReference type="Proteomes" id="UP000184020">
    <property type="component" value="Unassembled WGS sequence"/>
</dbReference>
<sequence length="127" mass="14872">MKKIHLNLHFILGDLQNINQLNLLSLVVTAKYYLLKKFNVKAGWYYGRILGVKNTFKNISKQDSNFETDLKNEWNYSDYGLTFGANYDINDNLLVESNYFLGLTDLRGKDNFEVKNRMIRLGVGYKF</sequence>
<dbReference type="OrthoDB" id="627554at2"/>
<evidence type="ECO:0000313" key="2">
    <source>
        <dbReference type="EMBL" id="SHG40662.1"/>
    </source>
</evidence>
<dbReference type="STRING" id="229205.SAMN05444372_105221"/>
<dbReference type="Pfam" id="PF13568">
    <property type="entry name" value="OMP_b-brl_2"/>
    <property type="match status" value="1"/>
</dbReference>
<evidence type="ECO:0000313" key="3">
    <source>
        <dbReference type="Proteomes" id="UP000184020"/>
    </source>
</evidence>
<organism evidence="2 3">
    <name type="scientific">Flavobacterium micromati</name>
    <dbReference type="NCBI Taxonomy" id="229205"/>
    <lineage>
        <taxon>Bacteria</taxon>
        <taxon>Pseudomonadati</taxon>
        <taxon>Bacteroidota</taxon>
        <taxon>Flavobacteriia</taxon>
        <taxon>Flavobacteriales</taxon>
        <taxon>Flavobacteriaceae</taxon>
        <taxon>Flavobacterium</taxon>
    </lineage>
</organism>
<accession>A0A1M5JJC8</accession>
<protein>
    <submittedName>
        <fullName evidence="2">Outer membrane protein beta-barrel domain-containing protein</fullName>
    </submittedName>
</protein>
<evidence type="ECO:0000259" key="1">
    <source>
        <dbReference type="Pfam" id="PF13568"/>
    </source>
</evidence>
<reference evidence="3" key="1">
    <citation type="submission" date="2016-11" db="EMBL/GenBank/DDBJ databases">
        <authorList>
            <person name="Varghese N."/>
            <person name="Submissions S."/>
        </authorList>
    </citation>
    <scope>NUCLEOTIDE SEQUENCE [LARGE SCALE GENOMIC DNA]</scope>
    <source>
        <strain evidence="3">DSM 17659</strain>
    </source>
</reference>
<name>A0A1M5JJC8_9FLAO</name>
<gene>
    <name evidence="2" type="ORF">SAMN05444372_105221</name>
</gene>
<keyword evidence="3" id="KW-1185">Reference proteome</keyword>
<feature type="domain" description="Outer membrane protein beta-barrel" evidence="1">
    <location>
        <begin position="21"/>
        <end position="106"/>
    </location>
</feature>
<dbReference type="EMBL" id="FQWF01000005">
    <property type="protein sequence ID" value="SHG40662.1"/>
    <property type="molecule type" value="Genomic_DNA"/>
</dbReference>
<dbReference type="AlphaFoldDB" id="A0A1M5JJC8"/>
<dbReference type="Gene3D" id="2.40.160.20">
    <property type="match status" value="1"/>
</dbReference>
<proteinExistence type="predicted"/>
<dbReference type="InterPro" id="IPR025665">
    <property type="entry name" value="Beta-barrel_OMP_2"/>
</dbReference>
<dbReference type="RefSeq" id="WP_084118298.1">
    <property type="nucleotide sequence ID" value="NZ_FQWF01000005.1"/>
</dbReference>